<name>A0A086MX99_9ACTN</name>
<protein>
    <submittedName>
        <fullName evidence="2">Uncharacterized protein</fullName>
    </submittedName>
</protein>
<dbReference type="RefSeq" id="WP_043379553.1">
    <property type="nucleotide sequence ID" value="NZ_KN039947.1"/>
</dbReference>
<evidence type="ECO:0000313" key="2">
    <source>
        <dbReference type="EMBL" id="KFG73517.1"/>
    </source>
</evidence>
<proteinExistence type="predicted"/>
<evidence type="ECO:0000313" key="3">
    <source>
        <dbReference type="Proteomes" id="UP000029095"/>
    </source>
</evidence>
<dbReference type="EMBL" id="JNFQ01000002">
    <property type="protein sequence ID" value="KFG73517.1"/>
    <property type="molecule type" value="Genomic_DNA"/>
</dbReference>
<dbReference type="STRING" id="1915400.FM21_22200"/>
<reference evidence="2 3" key="1">
    <citation type="submission" date="2014-05" db="EMBL/GenBank/DDBJ databases">
        <title>Complete genome sequence of the Streptomyces mutabilis TRM45540.</title>
        <authorList>
            <person name="Luo X."/>
            <person name="Zhang L."/>
        </authorList>
    </citation>
    <scope>NUCLEOTIDE SEQUENCE [LARGE SCALE GENOMIC DNA]</scope>
    <source>
        <strain evidence="2 3">TRM45540</strain>
    </source>
</reference>
<dbReference type="HOGENOM" id="CLU_2686300_0_0_11"/>
<evidence type="ECO:0000256" key="1">
    <source>
        <dbReference type="SAM" id="MobiDB-lite"/>
    </source>
</evidence>
<organism evidence="2 3">
    <name type="scientific">Streptomyces mutabilis</name>
    <dbReference type="NCBI Taxonomy" id="67332"/>
    <lineage>
        <taxon>Bacteria</taxon>
        <taxon>Bacillati</taxon>
        <taxon>Actinomycetota</taxon>
        <taxon>Actinomycetes</taxon>
        <taxon>Kitasatosporales</taxon>
        <taxon>Streptomycetaceae</taxon>
        <taxon>Streptomyces</taxon>
    </lineage>
</organism>
<keyword evidence="3" id="KW-1185">Reference proteome</keyword>
<dbReference type="AlphaFoldDB" id="A0A086MX99"/>
<feature type="compositionally biased region" description="Low complexity" evidence="1">
    <location>
        <begin position="52"/>
        <end position="74"/>
    </location>
</feature>
<gene>
    <name evidence="2" type="ORF">FM21_22200</name>
</gene>
<sequence>MHVQLPTVTTGDYRLLDIQRAVVPTTLPPDRFCGEPVRTQTVINRNTPFATGRRAAAGSAPPPGSARSGEGSWA</sequence>
<comment type="caution">
    <text evidence="2">The sequence shown here is derived from an EMBL/GenBank/DDBJ whole genome shotgun (WGS) entry which is preliminary data.</text>
</comment>
<accession>A0A086MX99</accession>
<feature type="region of interest" description="Disordered" evidence="1">
    <location>
        <begin position="47"/>
        <end position="74"/>
    </location>
</feature>
<dbReference type="Proteomes" id="UP000029095">
    <property type="component" value="Unassembled WGS sequence"/>
</dbReference>